<sequence>MALFCSSCQKLSRLISRRPRPINDFKGARSGSFLQSRRSTNSNGYVPVFFKTENLTLKWNYSFMVSTSRTIYTFPNLSSRSTDTNDSPTFGKEKGKNVELSDEKDQRNEGSFENLTEEEQKLLRQLEEEGLTEEERKVLRELEEEERLLREELSSEDYSIWEGDVNVGSGKKEGLPNLSGSVSEEYVPFENRQRIIQDVIDEMWNPQPQTLEEEDEVPIYPRGKTGVFDLGELVDLLCDEKADEVVAITLPKEIDYADYMVIVTVGNDRHLLALATFIRRRFKMKERKRTDKLPFFDKSVKPEGWIALDLGNIILHIFLPEIRDYYDLETLWTVGPVFDDLSNAKDPEIVQLLNTL</sequence>
<dbReference type="NCBIfam" id="TIGR00090">
    <property type="entry name" value="rsfS_iojap_ybeB"/>
    <property type="match status" value="1"/>
</dbReference>
<evidence type="ECO:0000256" key="1">
    <source>
        <dbReference type="ARBA" id="ARBA00010574"/>
    </source>
</evidence>
<evidence type="ECO:0000313" key="4">
    <source>
        <dbReference type="Proteomes" id="UP001642540"/>
    </source>
</evidence>
<gene>
    <name evidence="3" type="ORF">ODALV1_LOCUS6911</name>
</gene>
<dbReference type="InterPro" id="IPR004394">
    <property type="entry name" value="Iojap/RsfS/C7orf30"/>
</dbReference>
<feature type="compositionally biased region" description="Basic and acidic residues" evidence="2">
    <location>
        <begin position="91"/>
        <end position="110"/>
    </location>
</feature>
<feature type="region of interest" description="Disordered" evidence="2">
    <location>
        <begin position="76"/>
        <end position="119"/>
    </location>
</feature>
<dbReference type="Pfam" id="PF02410">
    <property type="entry name" value="RsfS"/>
    <property type="match status" value="1"/>
</dbReference>
<dbReference type="EMBL" id="CAXLJM020000022">
    <property type="protein sequence ID" value="CAL8087985.1"/>
    <property type="molecule type" value="Genomic_DNA"/>
</dbReference>
<dbReference type="SUPFAM" id="SSF81301">
    <property type="entry name" value="Nucleotidyltransferase"/>
    <property type="match status" value="1"/>
</dbReference>
<dbReference type="InterPro" id="IPR043519">
    <property type="entry name" value="NT_sf"/>
</dbReference>
<proteinExistence type="inferred from homology"/>
<dbReference type="HAMAP" id="MF_01477">
    <property type="entry name" value="Iojap_RsfS"/>
    <property type="match status" value="1"/>
</dbReference>
<evidence type="ECO:0000313" key="3">
    <source>
        <dbReference type="EMBL" id="CAL8087985.1"/>
    </source>
</evidence>
<dbReference type="Gene3D" id="3.30.460.10">
    <property type="entry name" value="Beta Polymerase, domain 2"/>
    <property type="match status" value="1"/>
</dbReference>
<comment type="caution">
    <text evidence="3">The sequence shown here is derived from an EMBL/GenBank/DDBJ whole genome shotgun (WGS) entry which is preliminary data.</text>
</comment>
<protein>
    <recommendedName>
        <fullName evidence="5">Mitochondrial assembly of ribosomal large subunit protein 1</fullName>
    </recommendedName>
</protein>
<comment type="similarity">
    <text evidence="1">Belongs to the Iojap/RsfS family.</text>
</comment>
<feature type="compositionally biased region" description="Polar residues" evidence="2">
    <location>
        <begin position="76"/>
        <end position="88"/>
    </location>
</feature>
<dbReference type="PANTHER" id="PTHR21043">
    <property type="entry name" value="IOJAP SUPERFAMILY ORTHOLOG"/>
    <property type="match status" value="1"/>
</dbReference>
<keyword evidence="4" id="KW-1185">Reference proteome</keyword>
<evidence type="ECO:0008006" key="5">
    <source>
        <dbReference type="Google" id="ProtNLM"/>
    </source>
</evidence>
<name>A0ABP1Q3M8_9HEXA</name>
<organism evidence="3 4">
    <name type="scientific">Orchesella dallaii</name>
    <dbReference type="NCBI Taxonomy" id="48710"/>
    <lineage>
        <taxon>Eukaryota</taxon>
        <taxon>Metazoa</taxon>
        <taxon>Ecdysozoa</taxon>
        <taxon>Arthropoda</taxon>
        <taxon>Hexapoda</taxon>
        <taxon>Collembola</taxon>
        <taxon>Entomobryomorpha</taxon>
        <taxon>Entomobryoidea</taxon>
        <taxon>Orchesellidae</taxon>
        <taxon>Orchesellinae</taxon>
        <taxon>Orchesella</taxon>
    </lineage>
</organism>
<accession>A0ABP1Q3M8</accession>
<evidence type="ECO:0000256" key="2">
    <source>
        <dbReference type="SAM" id="MobiDB-lite"/>
    </source>
</evidence>
<dbReference type="Proteomes" id="UP001642540">
    <property type="component" value="Unassembled WGS sequence"/>
</dbReference>
<reference evidence="3 4" key="1">
    <citation type="submission" date="2024-08" db="EMBL/GenBank/DDBJ databases">
        <authorList>
            <person name="Cucini C."/>
            <person name="Frati F."/>
        </authorList>
    </citation>
    <scope>NUCLEOTIDE SEQUENCE [LARGE SCALE GENOMIC DNA]</scope>
</reference>
<dbReference type="PANTHER" id="PTHR21043:SF0">
    <property type="entry name" value="MITOCHONDRIAL ASSEMBLY OF RIBOSOMAL LARGE SUBUNIT PROTEIN 1"/>
    <property type="match status" value="1"/>
</dbReference>